<dbReference type="Proteomes" id="UP000699975">
    <property type="component" value="Unassembled WGS sequence"/>
</dbReference>
<dbReference type="CDD" id="cd16279">
    <property type="entry name" value="metallo-hydrolase-like_MBL-fold"/>
    <property type="match status" value="1"/>
</dbReference>
<dbReference type="PANTHER" id="PTHR42663">
    <property type="entry name" value="HYDROLASE C777.06C-RELATED-RELATED"/>
    <property type="match status" value="1"/>
</dbReference>
<evidence type="ECO:0000256" key="1">
    <source>
        <dbReference type="SAM" id="MobiDB-lite"/>
    </source>
</evidence>
<reference evidence="3 4" key="1">
    <citation type="submission" date="2021-04" db="EMBL/GenBank/DDBJ databases">
        <authorList>
            <person name="Pira H."/>
            <person name="Risdian C."/>
            <person name="Wink J."/>
        </authorList>
    </citation>
    <scope>NUCLEOTIDE SEQUENCE [LARGE SCALE GENOMIC DNA]</scope>
    <source>
        <strain evidence="3 4">WH131</strain>
    </source>
</reference>
<accession>A0ABS6SQF2</accession>
<dbReference type="PANTHER" id="PTHR42663:SF6">
    <property type="entry name" value="HYDROLASE C777.06C-RELATED"/>
    <property type="match status" value="1"/>
</dbReference>
<dbReference type="EMBL" id="JAGSPB010000003">
    <property type="protein sequence ID" value="MBV7267051.1"/>
    <property type="molecule type" value="Genomic_DNA"/>
</dbReference>
<name>A0ABS6SQF2_9SPHN</name>
<gene>
    <name evidence="3" type="ORF">KCG45_12735</name>
</gene>
<keyword evidence="4" id="KW-1185">Reference proteome</keyword>
<evidence type="ECO:0000259" key="2">
    <source>
        <dbReference type="SMART" id="SM00849"/>
    </source>
</evidence>
<proteinExistence type="predicted"/>
<sequence length="260" mass="28502">MKLIMLGSGTSTGVPRVGGPDGTGDWGDCDPDEPRNRRTRVSIIVESNAGARLLIDTSSDCRAQLLANRIPSIDAVFWTHDHADHCHGIDDLRVMRYGRGGPIPGYASTETVRRLRNRFGYVFAGQDGYPTIINLDTLDRLRIVAGFGVEWCQMEHGPGETTGYRFESDGKSIAYATDFSAISDDMIELYDGVDVLVSDCLRRDPHPTHAHLAMAIELFERCGAGTLVLSHLDKSMDYQTLVDEVPEGVIVGYDGLEVVA</sequence>
<evidence type="ECO:0000313" key="4">
    <source>
        <dbReference type="Proteomes" id="UP000699975"/>
    </source>
</evidence>
<feature type="domain" description="Metallo-beta-lactamase" evidence="2">
    <location>
        <begin position="39"/>
        <end position="231"/>
    </location>
</feature>
<dbReference type="SMART" id="SM00849">
    <property type="entry name" value="Lactamase_B"/>
    <property type="match status" value="1"/>
</dbReference>
<dbReference type="RefSeq" id="WP_218317691.1">
    <property type="nucleotide sequence ID" value="NZ_JAGSPB010000003.1"/>
</dbReference>
<dbReference type="Pfam" id="PF12706">
    <property type="entry name" value="Lactamase_B_2"/>
    <property type="match status" value="1"/>
</dbReference>
<protein>
    <submittedName>
        <fullName evidence="3">MBL fold metallo-hydrolase</fullName>
    </submittedName>
</protein>
<organism evidence="3 4">
    <name type="scientific">Erythrobacter ani</name>
    <dbReference type="NCBI Taxonomy" id="2827235"/>
    <lineage>
        <taxon>Bacteria</taxon>
        <taxon>Pseudomonadati</taxon>
        <taxon>Pseudomonadota</taxon>
        <taxon>Alphaproteobacteria</taxon>
        <taxon>Sphingomonadales</taxon>
        <taxon>Erythrobacteraceae</taxon>
        <taxon>Erythrobacter/Porphyrobacter group</taxon>
        <taxon>Erythrobacter</taxon>
    </lineage>
</organism>
<comment type="caution">
    <text evidence="3">The sequence shown here is derived from an EMBL/GenBank/DDBJ whole genome shotgun (WGS) entry which is preliminary data.</text>
</comment>
<feature type="region of interest" description="Disordered" evidence="1">
    <location>
        <begin position="1"/>
        <end position="34"/>
    </location>
</feature>
<evidence type="ECO:0000313" key="3">
    <source>
        <dbReference type="EMBL" id="MBV7267051.1"/>
    </source>
</evidence>
<dbReference type="InterPro" id="IPR001279">
    <property type="entry name" value="Metallo-B-lactamas"/>
</dbReference>